<dbReference type="GO" id="GO:0003824">
    <property type="term" value="F:catalytic activity"/>
    <property type="evidence" value="ECO:0007669"/>
    <property type="project" value="UniProtKB-ARBA"/>
</dbReference>
<dbReference type="AlphaFoldDB" id="A3U1D3"/>
<dbReference type="HOGENOM" id="CLU_009834_7_3_5"/>
<dbReference type="SUPFAM" id="SSF52096">
    <property type="entry name" value="ClpP/crotonase"/>
    <property type="match status" value="1"/>
</dbReference>
<dbReference type="OrthoDB" id="9795613at2"/>
<dbReference type="GO" id="GO:0006635">
    <property type="term" value="P:fatty acid beta-oxidation"/>
    <property type="evidence" value="ECO:0007669"/>
    <property type="project" value="TreeGrafter"/>
</dbReference>
<organism evidence="1 2">
    <name type="scientific">Pseudooceanicola batsensis (strain ATCC BAA-863 / DSM 15984 / KCTC 12145 / HTCC2597)</name>
    <name type="common">Oceanicola batsensis</name>
    <dbReference type="NCBI Taxonomy" id="252305"/>
    <lineage>
        <taxon>Bacteria</taxon>
        <taxon>Pseudomonadati</taxon>
        <taxon>Pseudomonadota</taxon>
        <taxon>Alphaproteobacteria</taxon>
        <taxon>Rhodobacterales</taxon>
        <taxon>Paracoccaceae</taxon>
        <taxon>Pseudooceanicola</taxon>
    </lineage>
</organism>
<evidence type="ECO:0000313" key="1">
    <source>
        <dbReference type="EMBL" id="EAQ02116.1"/>
    </source>
</evidence>
<reference evidence="1 2" key="1">
    <citation type="journal article" date="2010" name="J. Bacteriol.">
        <title>Genome sequences of Oceanicola granulosus HTCC2516(T) and Oceanicola batsensis HTCC2597(TDelta).</title>
        <authorList>
            <person name="Thrash J.C."/>
            <person name="Cho J.C."/>
            <person name="Vergin K.L."/>
            <person name="Giovannoni S.J."/>
        </authorList>
    </citation>
    <scope>NUCLEOTIDE SEQUENCE [LARGE SCALE GENOMIC DNA]</scope>
    <source>
        <strain evidence="2">ATCC BAA-863 / DSM 15984 / KCTC 12145 / HTCC2597</strain>
    </source>
</reference>
<dbReference type="InterPro" id="IPR001753">
    <property type="entry name" value="Enoyl-CoA_hydra/iso"/>
</dbReference>
<dbReference type="EMBL" id="AAMO01000009">
    <property type="protein sequence ID" value="EAQ02116.1"/>
    <property type="molecule type" value="Genomic_DNA"/>
</dbReference>
<dbReference type="STRING" id="252305.OB2597_20866"/>
<dbReference type="Proteomes" id="UP000004318">
    <property type="component" value="Unassembled WGS sequence"/>
</dbReference>
<keyword evidence="2" id="KW-1185">Reference proteome</keyword>
<dbReference type="PANTHER" id="PTHR11941:SF54">
    <property type="entry name" value="ENOYL-COA HYDRATASE, MITOCHONDRIAL"/>
    <property type="match status" value="1"/>
</dbReference>
<comment type="caution">
    <text evidence="1">The sequence shown here is derived from an EMBL/GenBank/DDBJ whole genome shotgun (WGS) entry which is preliminary data.</text>
</comment>
<accession>A3U1D3</accession>
<name>A3U1D3_PSEBH</name>
<evidence type="ECO:0000313" key="2">
    <source>
        <dbReference type="Proteomes" id="UP000004318"/>
    </source>
</evidence>
<dbReference type="PANTHER" id="PTHR11941">
    <property type="entry name" value="ENOYL-COA HYDRATASE-RELATED"/>
    <property type="match status" value="1"/>
</dbReference>
<dbReference type="CDD" id="cd06558">
    <property type="entry name" value="crotonase-like"/>
    <property type="match status" value="1"/>
</dbReference>
<dbReference type="Pfam" id="PF00378">
    <property type="entry name" value="ECH_1"/>
    <property type="match status" value="1"/>
</dbReference>
<dbReference type="InterPro" id="IPR029045">
    <property type="entry name" value="ClpP/crotonase-like_dom_sf"/>
</dbReference>
<proteinExistence type="predicted"/>
<gene>
    <name evidence="1" type="ORF">OB2597_20866</name>
</gene>
<dbReference type="Gene3D" id="3.90.226.10">
    <property type="entry name" value="2-enoyl-CoA Hydratase, Chain A, domain 1"/>
    <property type="match status" value="1"/>
</dbReference>
<protein>
    <submittedName>
        <fullName evidence="1">EchA2</fullName>
    </submittedName>
</protein>
<sequence length="276" mass="30287">MTYETLLAEFDAGITTVTLNRPEKMNAMSPTLLAELKDVLSSAAEDDQVAVVVLRSTGKVFCAGYDLSPDDWIISQFPAEFEGGVDLQKDREDIVQLLKYWLGMRKFPKPIVAAVQGPALSGAGELLAMCDIVIASEEARFGHPAGRDLGIPPTVFLWPLLIGMRKTKELLYTAKLIDAAEAGKLGLVNEVVAGEELEARVRSMAEDIARTPVNHLKILKEAADNWYDNMGLETSSRQAADLDAVFHQSPTFNAFFKLVGEKGMKAALDERRRLFG</sequence>